<comment type="subcellular location">
    <subcellularLocation>
        <location evidence="1">Membrane</location>
    </subcellularLocation>
</comment>
<dbReference type="InterPro" id="IPR011990">
    <property type="entry name" value="TPR-like_helical_dom_sf"/>
</dbReference>
<evidence type="ECO:0000256" key="2">
    <source>
        <dbReference type="ARBA" id="ARBA00022692"/>
    </source>
</evidence>
<keyword evidence="3 5" id="KW-1133">Transmembrane helix</keyword>
<dbReference type="InterPro" id="IPR010817">
    <property type="entry name" value="HemY_N"/>
</dbReference>
<feature type="transmembrane region" description="Helical" evidence="5">
    <location>
        <begin position="5"/>
        <end position="24"/>
    </location>
</feature>
<dbReference type="AlphaFoldDB" id="A0A7Y0DY58"/>
<name>A0A7Y0DY58_9PROT</name>
<dbReference type="Pfam" id="PF07219">
    <property type="entry name" value="HemY_N"/>
    <property type="match status" value="1"/>
</dbReference>
<dbReference type="EMBL" id="JABBNT010000001">
    <property type="protein sequence ID" value="NMM43765.1"/>
    <property type="molecule type" value="Genomic_DNA"/>
</dbReference>
<dbReference type="RefSeq" id="WP_169624013.1">
    <property type="nucleotide sequence ID" value="NZ_JABBNT010000001.1"/>
</dbReference>
<dbReference type="Pfam" id="PF14559">
    <property type="entry name" value="TPR_19"/>
    <property type="match status" value="1"/>
</dbReference>
<protein>
    <submittedName>
        <fullName evidence="7">Tetratricopeptide repeat protein</fullName>
    </submittedName>
</protein>
<evidence type="ECO:0000256" key="4">
    <source>
        <dbReference type="ARBA" id="ARBA00023136"/>
    </source>
</evidence>
<evidence type="ECO:0000256" key="1">
    <source>
        <dbReference type="ARBA" id="ARBA00004370"/>
    </source>
</evidence>
<comment type="caution">
    <text evidence="7">The sequence shown here is derived from an EMBL/GenBank/DDBJ whole genome shotgun (WGS) entry which is preliminary data.</text>
</comment>
<dbReference type="Gene3D" id="1.25.40.10">
    <property type="entry name" value="Tetratricopeptide repeat domain"/>
    <property type="match status" value="1"/>
</dbReference>
<proteinExistence type="predicted"/>
<dbReference type="SUPFAM" id="SSF48452">
    <property type="entry name" value="TPR-like"/>
    <property type="match status" value="2"/>
</dbReference>
<gene>
    <name evidence="7" type="ORF">HH303_04710</name>
</gene>
<keyword evidence="2 5" id="KW-0812">Transmembrane</keyword>
<reference evidence="7 8" key="1">
    <citation type="submission" date="2020-04" db="EMBL/GenBank/DDBJ databases">
        <title>Rhodospirillaceae bacterium KN72 isolated from deep sea.</title>
        <authorList>
            <person name="Zhang D.-C."/>
        </authorList>
    </citation>
    <scope>NUCLEOTIDE SEQUENCE [LARGE SCALE GENOMIC DNA]</scope>
    <source>
        <strain evidence="7 8">KN72</strain>
    </source>
</reference>
<dbReference type="Proteomes" id="UP000539372">
    <property type="component" value="Unassembled WGS sequence"/>
</dbReference>
<evidence type="ECO:0000313" key="7">
    <source>
        <dbReference type="EMBL" id="NMM43765.1"/>
    </source>
</evidence>
<feature type="transmembrane region" description="Helical" evidence="5">
    <location>
        <begin position="36"/>
        <end position="58"/>
    </location>
</feature>
<evidence type="ECO:0000313" key="8">
    <source>
        <dbReference type="Proteomes" id="UP000539372"/>
    </source>
</evidence>
<evidence type="ECO:0000259" key="6">
    <source>
        <dbReference type="Pfam" id="PF07219"/>
    </source>
</evidence>
<accession>A0A7Y0DY58</accession>
<sequence>MTWRVFWFLIKIGIVGALAVYFALEPGRVTIDWQGWAVDMPVGIFGLALLVLVLLFVYGERIRQSLFRFPGRWRAQRKAIREMKGYRALTLGMVAVAAGDAEESRRQSRRARDLLTEAPLTMLLQAQTARLTGDDAAATRYFETLRSDPEAAFLGVRGLMVQALRAGDKARALELAEEARKLRPSAKWVLIELLDLQMEAGLWSRAQDTLIGAQKSGAISAGDAAPIRARLAKQQARTALESQDRDGAMKAVKQALKAAPDDAEAAVLSAKLQREAGQTRKAEKTIEAAWKTQPTHALAKAYRDIAPDGVDVLLQVKRFEQLLSLAPDHPEGHMALAEAALDAELWGEARSHLAKATPVLESDEDGVPAGPVPPRLCALWARLEEAEHGDIAAAHRWLMRAAEAEAAAEDARALVETVPPLPRADDGLPV</sequence>
<evidence type="ECO:0000256" key="3">
    <source>
        <dbReference type="ARBA" id="ARBA00022989"/>
    </source>
</evidence>
<keyword evidence="4 5" id="KW-0472">Membrane</keyword>
<keyword evidence="8" id="KW-1185">Reference proteome</keyword>
<feature type="domain" description="HemY N-terminal" evidence="6">
    <location>
        <begin position="27"/>
        <end position="133"/>
    </location>
</feature>
<organism evidence="7 8">
    <name type="scientific">Pacificispira spongiicola</name>
    <dbReference type="NCBI Taxonomy" id="2729598"/>
    <lineage>
        <taxon>Bacteria</taxon>
        <taxon>Pseudomonadati</taxon>
        <taxon>Pseudomonadota</taxon>
        <taxon>Alphaproteobacteria</taxon>
        <taxon>Rhodospirillales</taxon>
        <taxon>Rhodospirillaceae</taxon>
        <taxon>Pacificispira</taxon>
    </lineage>
</organism>
<dbReference type="GO" id="GO:0016020">
    <property type="term" value="C:membrane"/>
    <property type="evidence" value="ECO:0007669"/>
    <property type="project" value="UniProtKB-SubCell"/>
</dbReference>
<evidence type="ECO:0000256" key="5">
    <source>
        <dbReference type="SAM" id="Phobius"/>
    </source>
</evidence>